<proteinExistence type="predicted"/>
<dbReference type="Proteomes" id="UP000243136">
    <property type="component" value="Chromosome"/>
</dbReference>
<dbReference type="RefSeq" id="WP_095917285.1">
    <property type="nucleotide sequence ID" value="NZ_CP022388.1"/>
</dbReference>
<keyword evidence="1" id="KW-0472">Membrane</keyword>
<name>A0A250G3U4_9FLAO</name>
<protein>
    <recommendedName>
        <fullName evidence="4">Fusobacterium membrane protein</fullName>
    </recommendedName>
</protein>
<sequence length="491" mass="55504">MISQKNIKQLLMMALIALGGLALLIVLALMNNFSSPNLTAKQRIGSSIFYHHDKQIYAEVAGAGYLPIYGADPESFEALEGINQSVGWDNNKVYCGNGVLDAMKGPVKALGNGLYSDGTTTYYCSFTAENIKTNMVVYFLKSAFYTLTGKKYSDYQYTTIKIDDTGKKFHPINDIYALSSDGTQFYYKGQLIQGAKERIFAIANQQGRSDATDYFSDGKQLFYQSKPLNATYSPDWASARYSAWGDFQVLYHKNGGQIFVDGKELNPNQPPYKVFSLSELYAQHLIFYDDNKVYAYNNQKEDVIEISKNSFDLGRFTEFSDGYFTDGKDILYFSSYEDWPQGRRNNYMGLRAFTTTLGKVKTSSSGAWTRWGNPKLNLWQKGDELYYFDTHGRGQYGFLSEKAKEGEIITGVYRVVNHDALQTAIQHNNQLSDSEVEQLINDGVFIVAENEVLLSVTTKIKDDTSHLVFWVLIFGVAVAALVMYYLKFLKK</sequence>
<evidence type="ECO:0008006" key="4">
    <source>
        <dbReference type="Google" id="ProtNLM"/>
    </source>
</evidence>
<gene>
    <name evidence="2" type="ORF">CGC56_06695</name>
</gene>
<evidence type="ECO:0000313" key="3">
    <source>
        <dbReference type="Proteomes" id="UP000243136"/>
    </source>
</evidence>
<evidence type="ECO:0000313" key="2">
    <source>
        <dbReference type="EMBL" id="ATA91881.1"/>
    </source>
</evidence>
<accession>A0A250G3U4</accession>
<keyword evidence="1" id="KW-1133">Transmembrane helix</keyword>
<dbReference type="Pfam" id="PF13644">
    <property type="entry name" value="DKNYY"/>
    <property type="match status" value="1"/>
</dbReference>
<reference evidence="3" key="1">
    <citation type="submission" date="2017-06" db="EMBL/GenBank/DDBJ databases">
        <title>Capnocytophaga spp. assemblies.</title>
        <authorList>
            <person name="Gulvik C.A."/>
        </authorList>
    </citation>
    <scope>NUCLEOTIDE SEQUENCE [LARGE SCALE GENOMIC DNA]</scope>
    <source>
        <strain evidence="3">H5594</strain>
    </source>
</reference>
<keyword evidence="1" id="KW-0812">Transmembrane</keyword>
<dbReference type="EMBL" id="CP022388">
    <property type="protein sequence ID" value="ATA91881.1"/>
    <property type="molecule type" value="Genomic_DNA"/>
</dbReference>
<dbReference type="InterPro" id="IPR027375">
    <property type="entry name" value="DKNYY"/>
</dbReference>
<dbReference type="AlphaFoldDB" id="A0A250G3U4"/>
<feature type="transmembrane region" description="Helical" evidence="1">
    <location>
        <begin position="467"/>
        <end position="486"/>
    </location>
</feature>
<evidence type="ECO:0000256" key="1">
    <source>
        <dbReference type="SAM" id="Phobius"/>
    </source>
</evidence>
<organism evidence="2 3">
    <name type="scientific">Capnocytophaga canimorsus</name>
    <dbReference type="NCBI Taxonomy" id="28188"/>
    <lineage>
        <taxon>Bacteria</taxon>
        <taxon>Pseudomonadati</taxon>
        <taxon>Bacteroidota</taxon>
        <taxon>Flavobacteriia</taxon>
        <taxon>Flavobacteriales</taxon>
        <taxon>Flavobacteriaceae</taxon>
        <taxon>Capnocytophaga</taxon>
    </lineage>
</organism>